<feature type="domain" description="RRM" evidence="7">
    <location>
        <begin position="346"/>
        <end position="456"/>
    </location>
</feature>
<feature type="compositionally biased region" description="Basic and acidic residues" evidence="6">
    <location>
        <begin position="720"/>
        <end position="752"/>
    </location>
</feature>
<keyword evidence="4" id="KW-0539">Nucleus</keyword>
<dbReference type="SUPFAM" id="SSF54928">
    <property type="entry name" value="RNA-binding domain, RBD"/>
    <property type="match status" value="3"/>
</dbReference>
<reference evidence="8 9" key="1">
    <citation type="submission" date="2016-04" db="EMBL/GenBank/DDBJ databases">
        <title>A degradative enzymes factory behind the ericoid mycorrhizal symbiosis.</title>
        <authorList>
            <consortium name="DOE Joint Genome Institute"/>
            <person name="Martino E."/>
            <person name="Morin E."/>
            <person name="Grelet G."/>
            <person name="Kuo A."/>
            <person name="Kohler A."/>
            <person name="Daghino S."/>
            <person name="Barry K."/>
            <person name="Choi C."/>
            <person name="Cichocki N."/>
            <person name="Clum A."/>
            <person name="Copeland A."/>
            <person name="Hainaut M."/>
            <person name="Haridas S."/>
            <person name="Labutti K."/>
            <person name="Lindquist E."/>
            <person name="Lipzen A."/>
            <person name="Khouja H.-R."/>
            <person name="Murat C."/>
            <person name="Ohm R."/>
            <person name="Olson A."/>
            <person name="Spatafora J."/>
            <person name="Veneault-Fourrey C."/>
            <person name="Henrissat B."/>
            <person name="Grigoriev I."/>
            <person name="Martin F."/>
            <person name="Perotto S."/>
        </authorList>
    </citation>
    <scope>NUCLEOTIDE SEQUENCE [LARGE SCALE GENOMIC DNA]</scope>
    <source>
        <strain evidence="8 9">F</strain>
    </source>
</reference>
<proteinExistence type="predicted"/>
<dbReference type="GO" id="GO:0003729">
    <property type="term" value="F:mRNA binding"/>
    <property type="evidence" value="ECO:0007669"/>
    <property type="project" value="TreeGrafter"/>
</dbReference>
<dbReference type="EMBL" id="KZ613976">
    <property type="protein sequence ID" value="PMD29280.1"/>
    <property type="molecule type" value="Genomic_DNA"/>
</dbReference>
<feature type="compositionally biased region" description="Basic and acidic residues" evidence="6">
    <location>
        <begin position="690"/>
        <end position="701"/>
    </location>
</feature>
<dbReference type="CDD" id="cd12677">
    <property type="entry name" value="RRM4_Nop4p"/>
    <property type="match status" value="1"/>
</dbReference>
<dbReference type="Proteomes" id="UP000235786">
    <property type="component" value="Unassembled WGS sequence"/>
</dbReference>
<dbReference type="InterPro" id="IPR012677">
    <property type="entry name" value="Nucleotide-bd_a/b_plait_sf"/>
</dbReference>
<dbReference type="InterPro" id="IPR034808">
    <property type="entry name" value="Nop4p_RRM3"/>
</dbReference>
<keyword evidence="3 5" id="KW-0694">RNA-binding</keyword>
<feature type="domain" description="RRM" evidence="7">
    <location>
        <begin position="159"/>
        <end position="236"/>
    </location>
</feature>
<dbReference type="GO" id="GO:0005730">
    <property type="term" value="C:nucleolus"/>
    <property type="evidence" value="ECO:0007669"/>
    <property type="project" value="TreeGrafter"/>
</dbReference>
<evidence type="ECO:0000256" key="6">
    <source>
        <dbReference type="SAM" id="MobiDB-lite"/>
    </source>
</evidence>
<organism evidence="8 9">
    <name type="scientific">Hyaloscypha variabilis (strain UAMH 11265 / GT02V1 / F)</name>
    <name type="common">Meliniomyces variabilis</name>
    <dbReference type="NCBI Taxonomy" id="1149755"/>
    <lineage>
        <taxon>Eukaryota</taxon>
        <taxon>Fungi</taxon>
        <taxon>Dikarya</taxon>
        <taxon>Ascomycota</taxon>
        <taxon>Pezizomycotina</taxon>
        <taxon>Leotiomycetes</taxon>
        <taxon>Helotiales</taxon>
        <taxon>Hyaloscyphaceae</taxon>
        <taxon>Hyaloscypha</taxon>
        <taxon>Hyaloscypha variabilis</taxon>
    </lineage>
</organism>
<dbReference type="STRING" id="1149755.A0A2J6QSS3"/>
<evidence type="ECO:0000256" key="2">
    <source>
        <dbReference type="ARBA" id="ARBA00022737"/>
    </source>
</evidence>
<evidence type="ECO:0000313" key="9">
    <source>
        <dbReference type="Proteomes" id="UP000235786"/>
    </source>
</evidence>
<accession>A0A2J6QSS3</accession>
<name>A0A2J6QSS3_HYAVF</name>
<feature type="compositionally biased region" description="Basic residues" evidence="6">
    <location>
        <begin position="789"/>
        <end position="802"/>
    </location>
</feature>
<comment type="subcellular location">
    <subcellularLocation>
        <location evidence="1">Nucleus</location>
    </subcellularLocation>
</comment>
<feature type="region of interest" description="Disordered" evidence="6">
    <location>
        <begin position="571"/>
        <end position="591"/>
    </location>
</feature>
<evidence type="ECO:0000256" key="1">
    <source>
        <dbReference type="ARBA" id="ARBA00004123"/>
    </source>
</evidence>
<evidence type="ECO:0000256" key="4">
    <source>
        <dbReference type="ARBA" id="ARBA00023242"/>
    </source>
</evidence>
<keyword evidence="9" id="KW-1185">Reference proteome</keyword>
<dbReference type="SMART" id="SM00360">
    <property type="entry name" value="RRM"/>
    <property type="match status" value="4"/>
</dbReference>
<gene>
    <name evidence="8" type="ORF">L207DRAFT_521106</name>
</gene>
<protein>
    <submittedName>
        <fullName evidence="8">RNA-binding domain-containing protein</fullName>
    </submittedName>
</protein>
<dbReference type="PROSITE" id="PS50102">
    <property type="entry name" value="RRM"/>
    <property type="match status" value="4"/>
</dbReference>
<feature type="compositionally biased region" description="Basic and acidic residues" evidence="6">
    <location>
        <begin position="771"/>
        <end position="781"/>
    </location>
</feature>
<feature type="domain" description="RRM" evidence="7">
    <location>
        <begin position="529"/>
        <end position="662"/>
    </location>
</feature>
<dbReference type="PANTHER" id="PTHR48039:SF5">
    <property type="entry name" value="RNA-BINDING PROTEIN 28"/>
    <property type="match status" value="1"/>
</dbReference>
<dbReference type="OrthoDB" id="267048at2759"/>
<dbReference type="AlphaFoldDB" id="A0A2J6QSS3"/>
<evidence type="ECO:0000313" key="8">
    <source>
        <dbReference type="EMBL" id="PMD29280.1"/>
    </source>
</evidence>
<dbReference type="Gene3D" id="3.30.70.330">
    <property type="match status" value="4"/>
</dbReference>
<dbReference type="PANTHER" id="PTHR48039">
    <property type="entry name" value="RNA-BINDING MOTIF PROTEIN 14B"/>
    <property type="match status" value="1"/>
</dbReference>
<evidence type="ECO:0000256" key="5">
    <source>
        <dbReference type="PROSITE-ProRule" id="PRU00176"/>
    </source>
</evidence>
<dbReference type="Pfam" id="PF00076">
    <property type="entry name" value="RRM_1"/>
    <property type="match status" value="3"/>
</dbReference>
<feature type="region of interest" description="Disordered" evidence="6">
    <location>
        <begin position="690"/>
        <end position="802"/>
    </location>
</feature>
<feature type="domain" description="RRM" evidence="7">
    <location>
        <begin position="40"/>
        <end position="118"/>
    </location>
</feature>
<evidence type="ECO:0000256" key="3">
    <source>
        <dbReference type="ARBA" id="ARBA00022884"/>
    </source>
</evidence>
<feature type="region of interest" description="Disordered" evidence="6">
    <location>
        <begin position="1"/>
        <end position="37"/>
    </location>
</feature>
<keyword evidence="2" id="KW-0677">Repeat</keyword>
<sequence>MTKRQRSSDDSGAADAIVSEDAQDHPTKKARKETNAGARRTLFVRSLPAIATSEALTKLFSESYPLKHATVVLDTETKQSKGYGFVTFADAEDAQKAADEYNGKIFLGRKMKIEVAQPRSREIVANAGMGGKRKSAISAEAAAIKKAREEKMAESKKPPKLIIRNLPWSVKTPEQLEELFRKFGKVKHSTLPKVKDKQAGFGFVVMRGRKNAEKALAAINGTTVDGRQLAVDWAVDKEVWEGQSKSASTEGADESGGEDGGAKLSDEAEPNEEDDVANFMKNFGDQLESEEEDDEEDKDQDENSDEEQEDEDDEDGFSDVEDDEDLSDEEPKEEKPQKVLITDNSTTIFVRNLPFTTLDPDLKEHFSQFGPVRYARVVMDRATERPKGTGFVCFFNVEDADNCFRLAPRFQPSGANATKKADTTKTKHSLLQDEAADSSGLYTIEGRVLQISKAVEKEKAVKLTEEGTNFRTDRDKDKRKLYLLSEGTVAAGTPLYDMLAPSEVKMREDSAMQRKKLIQNNPTLHLSLTRLSIRNLPRNVTSKDLKALAREAVVGFAKDVKAGLRAQLSKEEEARGGDEMREAEKQRKAKGKGIVRQAKIVFEGREGAKVSEDSGAGRSRGYGFVEYSSHRWALMGLRWLNGHAIENSSGKKQRLIVEFAIENAQVVSRRKEREEKARVRSKEVLEARARGELPEKSEKKPLSKNTVMAKTRKGMKGKKGRPEEGPKKSFEKVTVKTSGEKRKRGPEEETPKKKFVKGPNWNKKTVRNPKAKSEPEVDGKQTKRAQIIQKKRMARRERRQGA</sequence>
<evidence type="ECO:0000259" key="7">
    <source>
        <dbReference type="PROSITE" id="PS50102"/>
    </source>
</evidence>
<dbReference type="InterPro" id="IPR000504">
    <property type="entry name" value="RRM_dom"/>
</dbReference>
<feature type="region of interest" description="Disordered" evidence="6">
    <location>
        <begin position="240"/>
        <end position="273"/>
    </location>
</feature>
<dbReference type="InterPro" id="IPR034809">
    <property type="entry name" value="Nop4_RRM4"/>
</dbReference>
<dbReference type="InterPro" id="IPR035979">
    <property type="entry name" value="RBD_domain_sf"/>
</dbReference>
<feature type="compositionally biased region" description="Acidic residues" evidence="6">
    <location>
        <begin position="287"/>
        <end position="331"/>
    </location>
</feature>
<feature type="compositionally biased region" description="Basic residues" evidence="6">
    <location>
        <begin position="710"/>
        <end position="719"/>
    </location>
</feature>
<feature type="region of interest" description="Disordered" evidence="6">
    <location>
        <begin position="287"/>
        <end position="340"/>
    </location>
</feature>
<dbReference type="FunFam" id="3.30.70.330:FF:000406">
    <property type="entry name" value="Related to Nucleolar protein NOP4"/>
    <property type="match status" value="1"/>
</dbReference>
<feature type="compositionally biased region" description="Basic and acidic residues" evidence="6">
    <location>
        <begin position="571"/>
        <end position="586"/>
    </location>
</feature>
<dbReference type="CDD" id="cd12676">
    <property type="entry name" value="RRM3_Nop4p"/>
    <property type="match status" value="1"/>
</dbReference>
<dbReference type="InterPro" id="IPR051945">
    <property type="entry name" value="RRM_MRD1_RNA_proc_ribogen"/>
</dbReference>